<comment type="caution">
    <text evidence="1">The sequence shown here is derived from an EMBL/GenBank/DDBJ whole genome shotgun (WGS) entry which is preliminary data.</text>
</comment>
<dbReference type="InterPro" id="IPR003787">
    <property type="entry name" value="Sulphur_relay_DsrE/F-like"/>
</dbReference>
<evidence type="ECO:0000313" key="2">
    <source>
        <dbReference type="Proteomes" id="UP000294662"/>
    </source>
</evidence>
<proteinExistence type="predicted"/>
<sequence length="158" mass="17363">MREKKVKLRIFQFVAMGLLALVVSGTPDLVRADDGAKRGLFVSLTTDDTWSAAKAILFAHQKSLKNGHDTAIWLNVRAVYLADKKRASHVHGLMAEQGTSIQDMLKAFMADGGTVIMCGACSKAAGLTKDDYIEGVEMGTWPLVESWLFRDGMQTLTW</sequence>
<dbReference type="OrthoDB" id="9812053at2"/>
<protein>
    <submittedName>
        <fullName evidence="1">Uncharacterized protein</fullName>
    </submittedName>
</protein>
<dbReference type="Gene3D" id="3.40.1260.10">
    <property type="entry name" value="DsrEFH-like"/>
    <property type="match status" value="1"/>
</dbReference>
<dbReference type="SUPFAM" id="SSF75169">
    <property type="entry name" value="DsrEFH-like"/>
    <property type="match status" value="1"/>
</dbReference>
<name>A0A4R5EZG3_9RHOB</name>
<reference evidence="1 2" key="1">
    <citation type="submission" date="2019-03" db="EMBL/GenBank/DDBJ databases">
        <authorList>
            <person name="Zhang S."/>
        </authorList>
    </citation>
    <scope>NUCLEOTIDE SEQUENCE [LARGE SCALE GENOMIC DNA]</scope>
    <source>
        <strain evidence="1 2">S4J41</strain>
    </source>
</reference>
<dbReference type="AlphaFoldDB" id="A0A4R5EZG3"/>
<organism evidence="1 2">
    <name type="scientific">Antarcticimicrobium sediminis</name>
    <dbReference type="NCBI Taxonomy" id="2546227"/>
    <lineage>
        <taxon>Bacteria</taxon>
        <taxon>Pseudomonadati</taxon>
        <taxon>Pseudomonadota</taxon>
        <taxon>Alphaproteobacteria</taxon>
        <taxon>Rhodobacterales</taxon>
        <taxon>Paracoccaceae</taxon>
        <taxon>Antarcticimicrobium</taxon>
    </lineage>
</organism>
<dbReference type="Proteomes" id="UP000294662">
    <property type="component" value="Unassembled WGS sequence"/>
</dbReference>
<accession>A0A4R5EZG3</accession>
<evidence type="ECO:0000313" key="1">
    <source>
        <dbReference type="EMBL" id="TDE40372.1"/>
    </source>
</evidence>
<dbReference type="EMBL" id="SMFP01000002">
    <property type="protein sequence ID" value="TDE40372.1"/>
    <property type="molecule type" value="Genomic_DNA"/>
</dbReference>
<dbReference type="InterPro" id="IPR027396">
    <property type="entry name" value="DsrEFH-like"/>
</dbReference>
<dbReference type="Pfam" id="PF02635">
    <property type="entry name" value="DsrE"/>
    <property type="match status" value="1"/>
</dbReference>
<keyword evidence="2" id="KW-1185">Reference proteome</keyword>
<gene>
    <name evidence="1" type="ORF">E1B25_05325</name>
</gene>